<dbReference type="Proteomes" id="UP001499852">
    <property type="component" value="Unassembled WGS sequence"/>
</dbReference>
<reference evidence="3" key="1">
    <citation type="journal article" date="2019" name="Int. J. Syst. Evol. Microbiol.">
        <title>The Global Catalogue of Microorganisms (GCM) 10K type strain sequencing project: providing services to taxonomists for standard genome sequencing and annotation.</title>
        <authorList>
            <consortium name="The Broad Institute Genomics Platform"/>
            <consortium name="The Broad Institute Genome Sequencing Center for Infectious Disease"/>
            <person name="Wu L."/>
            <person name="Ma J."/>
        </authorList>
    </citation>
    <scope>NUCLEOTIDE SEQUENCE [LARGE SCALE GENOMIC DNA]</scope>
    <source>
        <strain evidence="3">JCM 18053</strain>
    </source>
</reference>
<feature type="compositionally biased region" description="Polar residues" evidence="1">
    <location>
        <begin position="427"/>
        <end position="445"/>
    </location>
</feature>
<accession>A0ABP9NW21</accession>
<dbReference type="EMBL" id="BAABIA010000001">
    <property type="protein sequence ID" value="GAA5134472.1"/>
    <property type="molecule type" value="Genomic_DNA"/>
</dbReference>
<proteinExistence type="predicted"/>
<evidence type="ECO:0000256" key="1">
    <source>
        <dbReference type="SAM" id="MobiDB-lite"/>
    </source>
</evidence>
<name>A0ABP9NW21_9BACT</name>
<comment type="caution">
    <text evidence="2">The sequence shown here is derived from an EMBL/GenBank/DDBJ whole genome shotgun (WGS) entry which is preliminary data.</text>
</comment>
<sequence length="445" mass="47513">MKANPDVKITPATVADATDLPQPDKVLGVSECQIGIADLGQTPVVGTAGMSTCTAAVLVDKSSPPGKALIMHVTEPGDMQNANPAIGKFLGVPNAEKMAPADLQKAIQDNLASRSPGSLQLVTVAGDEGQARLNGNKDKNTPGQIFDHLASLDSKDAITHVGHAEGRDFMYDTQNDRLYTNTAGVRHEGQTTSFDAADYDWGPYSLPVVASGPAANIGLGGGPSSLNRAARNDNTPDVLFLVQDNTDPGFEATQRETAAQTLANRAVDRAFANNPSISDERKKEVAKMMADTLKNAPEFKDNRGLQNEVTRSLYADAAAKTTHPKVTSDVKKNLAEQSLLNKLEELAKNSVADGDSKIGQRPGTLRQMFDRKHTDAVKQANDGFKNEVQNLVKTHPVEQEPLALANKRDAQALQQSQAPKPKVGDNYQRNSNSNALGHSQSIPVK</sequence>
<gene>
    <name evidence="2" type="ORF">GCM10023213_06250</name>
</gene>
<keyword evidence="3" id="KW-1185">Reference proteome</keyword>
<evidence type="ECO:0000313" key="2">
    <source>
        <dbReference type="EMBL" id="GAA5134472.1"/>
    </source>
</evidence>
<dbReference type="RefSeq" id="WP_345734916.1">
    <property type="nucleotide sequence ID" value="NZ_BAABIA010000001.1"/>
</dbReference>
<organism evidence="2 3">
    <name type="scientific">Prosthecobacter algae</name>
    <dbReference type="NCBI Taxonomy" id="1144682"/>
    <lineage>
        <taxon>Bacteria</taxon>
        <taxon>Pseudomonadati</taxon>
        <taxon>Verrucomicrobiota</taxon>
        <taxon>Verrucomicrobiia</taxon>
        <taxon>Verrucomicrobiales</taxon>
        <taxon>Verrucomicrobiaceae</taxon>
        <taxon>Prosthecobacter</taxon>
    </lineage>
</organism>
<feature type="region of interest" description="Disordered" evidence="1">
    <location>
        <begin position="395"/>
        <end position="445"/>
    </location>
</feature>
<evidence type="ECO:0000313" key="3">
    <source>
        <dbReference type="Proteomes" id="UP001499852"/>
    </source>
</evidence>
<protein>
    <submittedName>
        <fullName evidence="2">Uncharacterized protein</fullName>
    </submittedName>
</protein>